<dbReference type="Proteomes" id="UP000177941">
    <property type="component" value="Unassembled WGS sequence"/>
</dbReference>
<comment type="caution">
    <text evidence="1">The sequence shown here is derived from an EMBL/GenBank/DDBJ whole genome shotgun (WGS) entry which is preliminary data.</text>
</comment>
<gene>
    <name evidence="1" type="ORF">A3E36_01820</name>
</gene>
<evidence type="ECO:0000313" key="2">
    <source>
        <dbReference type="Proteomes" id="UP000177941"/>
    </source>
</evidence>
<name>A0A1G1X5V7_9BACT</name>
<proteinExistence type="predicted"/>
<dbReference type="SUPFAM" id="SSF58100">
    <property type="entry name" value="Bacterial hemolysins"/>
    <property type="match status" value="1"/>
</dbReference>
<accession>A0A1G1X5V7</accession>
<evidence type="ECO:0000313" key="1">
    <source>
        <dbReference type="EMBL" id="OGY35415.1"/>
    </source>
</evidence>
<dbReference type="EMBL" id="MHHS01000050">
    <property type="protein sequence ID" value="OGY35415.1"/>
    <property type="molecule type" value="Genomic_DNA"/>
</dbReference>
<dbReference type="Gene3D" id="1.20.5.170">
    <property type="match status" value="2"/>
</dbReference>
<reference evidence="1 2" key="1">
    <citation type="journal article" date="2016" name="Nat. Commun.">
        <title>Thousands of microbial genomes shed light on interconnected biogeochemical processes in an aquifer system.</title>
        <authorList>
            <person name="Anantharaman K."/>
            <person name="Brown C.T."/>
            <person name="Hug L.A."/>
            <person name="Sharon I."/>
            <person name="Castelle C.J."/>
            <person name="Probst A.J."/>
            <person name="Thomas B.C."/>
            <person name="Singh A."/>
            <person name="Wilkins M.J."/>
            <person name="Karaoz U."/>
            <person name="Brodie E.L."/>
            <person name="Williams K.H."/>
            <person name="Hubbard S.S."/>
            <person name="Banfield J.F."/>
        </authorList>
    </citation>
    <scope>NUCLEOTIDE SEQUENCE [LARGE SCALE GENOMIC DNA]</scope>
</reference>
<protein>
    <recommendedName>
        <fullName evidence="3">t-SNARE coiled-coil homology domain-containing protein</fullName>
    </recommendedName>
</protein>
<organism evidence="1 2">
    <name type="scientific">Candidatus Andersenbacteria bacterium RIFCSPHIGHO2_12_FULL_45_11b</name>
    <dbReference type="NCBI Taxonomy" id="1797282"/>
    <lineage>
        <taxon>Bacteria</taxon>
        <taxon>Candidatus Anderseniibacteriota</taxon>
    </lineage>
</organism>
<sequence>MNKKSTKGDTPATQHDLAMLDKRLSAKIDSLQEDMTEAKAVLGIVVEDVQGLKQDVSVLKNDVSGLKQDVSVLKNDVSGLKQDVSVLKNDVSELKTGMVDVKKALGTILEVVQATDLRSKNAEMHGPMLENHEKRITATEVQIRMIRR</sequence>
<dbReference type="AlphaFoldDB" id="A0A1G1X5V7"/>
<evidence type="ECO:0008006" key="3">
    <source>
        <dbReference type="Google" id="ProtNLM"/>
    </source>
</evidence>